<evidence type="ECO:0000256" key="1">
    <source>
        <dbReference type="ARBA" id="ARBA00022491"/>
    </source>
</evidence>
<dbReference type="SUPFAM" id="SSF53822">
    <property type="entry name" value="Periplasmic binding protein-like I"/>
    <property type="match status" value="1"/>
</dbReference>
<dbReference type="PANTHER" id="PTHR30146:SF148">
    <property type="entry name" value="HTH-TYPE TRANSCRIPTIONAL REPRESSOR PURR-RELATED"/>
    <property type="match status" value="1"/>
</dbReference>
<gene>
    <name evidence="6" type="ORF">ATY41_03240</name>
</gene>
<dbReference type="RefSeq" id="WP_011186942.1">
    <property type="nucleotide sequence ID" value="NZ_LNZG01000023.1"/>
</dbReference>
<evidence type="ECO:0000313" key="7">
    <source>
        <dbReference type="Proteomes" id="UP000094426"/>
    </source>
</evidence>
<evidence type="ECO:0000256" key="3">
    <source>
        <dbReference type="ARBA" id="ARBA00023125"/>
    </source>
</evidence>
<keyword evidence="1" id="KW-0678">Repressor</keyword>
<dbReference type="SMART" id="SM00354">
    <property type="entry name" value="HTH_LACI"/>
    <property type="match status" value="1"/>
</dbReference>
<dbReference type="Proteomes" id="UP000094426">
    <property type="component" value="Unassembled WGS sequence"/>
</dbReference>
<evidence type="ECO:0000313" key="6">
    <source>
        <dbReference type="EMBL" id="ODA90055.1"/>
    </source>
</evidence>
<sequence length="344" mass="36245">MTETKRGGERLNVRQIAELAGVSTATVSRVYRGVGQVSPAMRERVSRAIAEHGYRPSHFGAALANRRNGTLGIVFPGLSGPYFGELIEGFERAAIEAEGSVTIFSTHTLSGTTADLAGMVERVDGLAVHAGVVDDETLARLADLVPVVVIGGDSDGSGVPAGALQVRTDHDRMHDLVAHLVRDHGRRRIAFLGRPGDSPDIQSRYDRYESALLEAGLRPQEAIHVWLTQSDGVLAAPAILERVRSGEIDAAVCANDELALGLMFGALAEGMAIGEDVSITGVDDVPLSSLVTPGLTTLARPLRELSGRAAAVLLERIAGRPAESLVLPSKLVRRASCGCAPEDG</sequence>
<dbReference type="GO" id="GO:0000976">
    <property type="term" value="F:transcription cis-regulatory region binding"/>
    <property type="evidence" value="ECO:0007669"/>
    <property type="project" value="TreeGrafter"/>
</dbReference>
<accession>A0A1E2SJL9</accession>
<dbReference type="CDD" id="cd01392">
    <property type="entry name" value="HTH_LacI"/>
    <property type="match status" value="1"/>
</dbReference>
<dbReference type="OMA" id="QIIRGME"/>
<dbReference type="InterPro" id="IPR046335">
    <property type="entry name" value="LacI/GalR-like_sensor"/>
</dbReference>
<dbReference type="AlphaFoldDB" id="A0A1E2SJL9"/>
<dbReference type="CDD" id="cd06267">
    <property type="entry name" value="PBP1_LacI_sugar_binding-like"/>
    <property type="match status" value="1"/>
</dbReference>
<keyword evidence="2" id="KW-0805">Transcription regulation</keyword>
<proteinExistence type="predicted"/>
<evidence type="ECO:0000256" key="4">
    <source>
        <dbReference type="ARBA" id="ARBA00023163"/>
    </source>
</evidence>
<dbReference type="InterPro" id="IPR000843">
    <property type="entry name" value="HTH_LacI"/>
</dbReference>
<dbReference type="PANTHER" id="PTHR30146">
    <property type="entry name" value="LACI-RELATED TRANSCRIPTIONAL REPRESSOR"/>
    <property type="match status" value="1"/>
</dbReference>
<dbReference type="InterPro" id="IPR010982">
    <property type="entry name" value="Lambda_DNA-bd_dom_sf"/>
</dbReference>
<organism evidence="6 7">
    <name type="scientific">Leifsonia xyli subsp. xyli</name>
    <dbReference type="NCBI Taxonomy" id="59736"/>
    <lineage>
        <taxon>Bacteria</taxon>
        <taxon>Bacillati</taxon>
        <taxon>Actinomycetota</taxon>
        <taxon>Actinomycetes</taxon>
        <taxon>Micrococcales</taxon>
        <taxon>Microbacteriaceae</taxon>
        <taxon>Leifsonia</taxon>
    </lineage>
</organism>
<comment type="caution">
    <text evidence="6">The sequence shown here is derived from an EMBL/GenBank/DDBJ whole genome shotgun (WGS) entry which is preliminary data.</text>
</comment>
<dbReference type="EMBL" id="LNZG01000023">
    <property type="protein sequence ID" value="ODA90055.1"/>
    <property type="molecule type" value="Genomic_DNA"/>
</dbReference>
<name>A0A1E2SJL9_LEIXY</name>
<protein>
    <submittedName>
        <fullName evidence="6">LacI family transcriptional regulator</fullName>
    </submittedName>
</protein>
<feature type="domain" description="HTH lacI-type" evidence="5">
    <location>
        <begin position="11"/>
        <end position="65"/>
    </location>
</feature>
<evidence type="ECO:0000256" key="2">
    <source>
        <dbReference type="ARBA" id="ARBA00023015"/>
    </source>
</evidence>
<evidence type="ECO:0000259" key="5">
    <source>
        <dbReference type="PROSITE" id="PS50932"/>
    </source>
</evidence>
<dbReference type="PROSITE" id="PS50932">
    <property type="entry name" value="HTH_LACI_2"/>
    <property type="match status" value="1"/>
</dbReference>
<keyword evidence="3" id="KW-0238">DNA-binding</keyword>
<dbReference type="Pfam" id="PF13377">
    <property type="entry name" value="Peripla_BP_3"/>
    <property type="match status" value="1"/>
</dbReference>
<reference evidence="6 7" key="1">
    <citation type="submission" date="2015-11" db="EMBL/GenBank/DDBJ databases">
        <authorList>
            <person name="Zhang Y."/>
            <person name="Guo Z."/>
        </authorList>
    </citation>
    <scope>NUCLEOTIDE SEQUENCE [LARGE SCALE GENOMIC DNA]</scope>
    <source>
        <strain evidence="7">gdw1</strain>
    </source>
</reference>
<dbReference type="OrthoDB" id="2854648at2"/>
<dbReference type="InterPro" id="IPR028082">
    <property type="entry name" value="Peripla_BP_I"/>
</dbReference>
<dbReference type="Gene3D" id="3.40.50.2300">
    <property type="match status" value="2"/>
</dbReference>
<dbReference type="Gene3D" id="1.10.260.40">
    <property type="entry name" value="lambda repressor-like DNA-binding domains"/>
    <property type="match status" value="1"/>
</dbReference>
<dbReference type="SUPFAM" id="SSF47413">
    <property type="entry name" value="lambda repressor-like DNA-binding domains"/>
    <property type="match status" value="1"/>
</dbReference>
<keyword evidence="4" id="KW-0804">Transcription</keyword>
<dbReference type="Pfam" id="PF00356">
    <property type="entry name" value="LacI"/>
    <property type="match status" value="1"/>
</dbReference>
<dbReference type="GO" id="GO:0003700">
    <property type="term" value="F:DNA-binding transcription factor activity"/>
    <property type="evidence" value="ECO:0007669"/>
    <property type="project" value="TreeGrafter"/>
</dbReference>